<organism evidence="2 3">
    <name type="scientific">Herbaspirillum hiltneri N3</name>
    <dbReference type="NCBI Taxonomy" id="1262470"/>
    <lineage>
        <taxon>Bacteria</taxon>
        <taxon>Pseudomonadati</taxon>
        <taxon>Pseudomonadota</taxon>
        <taxon>Betaproteobacteria</taxon>
        <taxon>Burkholderiales</taxon>
        <taxon>Oxalobacteraceae</taxon>
        <taxon>Herbaspirillum</taxon>
    </lineage>
</organism>
<feature type="transmembrane region" description="Helical" evidence="1">
    <location>
        <begin position="195"/>
        <end position="228"/>
    </location>
</feature>
<feature type="transmembrane region" description="Helical" evidence="1">
    <location>
        <begin position="407"/>
        <end position="427"/>
    </location>
</feature>
<sequence>MIVAKILLILVFILAWLKSRRSRQAEPSDFFILSFLLIYVPGFLFNPTGQTSLNGLHLGEAAARRADFGMMMVFGISTLMFTLRKYVEQKFPVLTNLSEAFTSSRISGFFAGVAAIFTVAFFTGLLLNADFREFKLDTLKFLTFQFQGIDYRFVRNEKFLESWLIESFLGRARFTIIPILFCFAIYPLLTRKKIVFGILAATVIFVALPASLSKLPIFFFCGYGVILVATRYPRFLDIRLLSAMLFIVATIIVTMLVVLYTAQYQNAVIGGSVLPLNLAVERIWGETYSVVVRYFAVYPDMLPFTGLSGINVLAKLSGIPPRWPDVEVALTLLGPDSGSNPGVFFLGGYAAFGMPGLCIFALLGPLVLWCLDFIGRRIQMRPIRVTYLAVLGMNAVFLNQIALQTALLTYGLAIVPIFLFFLDRVFLKVWLPRRIPGESKPTNGVFNAVDEG</sequence>
<reference evidence="3" key="1">
    <citation type="journal article" date="2015" name="Genome Announc.">
        <title>Complete Genome Sequence of Herbaspirillum hiltneri N3 (DSM 17495), Isolated from Surface-Sterilized Wheat Roots.</title>
        <authorList>
            <person name="Guizelini D."/>
            <person name="Saizaki P.M."/>
            <person name="Coimbra N.A."/>
            <person name="Weiss V.A."/>
            <person name="Faoro H."/>
            <person name="Sfeir M.Z."/>
            <person name="Baura V.A."/>
            <person name="Monteiro R.A."/>
            <person name="Chubatsu L.S."/>
            <person name="Souza E.M."/>
            <person name="Cruz L.M."/>
            <person name="Pedrosa F.O."/>
            <person name="Raittz R.T."/>
            <person name="Marchaukoski J.N."/>
            <person name="Steffens M.B."/>
        </authorList>
    </citation>
    <scope>NUCLEOTIDE SEQUENCE [LARGE SCALE GENOMIC DNA]</scope>
    <source>
        <strain evidence="3">N3</strain>
    </source>
</reference>
<dbReference type="EMBL" id="CP011409">
    <property type="protein sequence ID" value="AKZ64135.1"/>
    <property type="molecule type" value="Genomic_DNA"/>
</dbReference>
<evidence type="ECO:0000256" key="1">
    <source>
        <dbReference type="SAM" id="Phobius"/>
    </source>
</evidence>
<feature type="transmembrane region" description="Helical" evidence="1">
    <location>
        <begin position="168"/>
        <end position="189"/>
    </location>
</feature>
<name>A0ABN4HZC7_9BURK</name>
<evidence type="ECO:0000313" key="3">
    <source>
        <dbReference type="Proteomes" id="UP000063429"/>
    </source>
</evidence>
<evidence type="ECO:0008006" key="4">
    <source>
        <dbReference type="Google" id="ProtNLM"/>
    </source>
</evidence>
<feature type="transmembrane region" description="Helical" evidence="1">
    <location>
        <begin position="106"/>
        <end position="127"/>
    </location>
</feature>
<dbReference type="Proteomes" id="UP000063429">
    <property type="component" value="Chromosome"/>
</dbReference>
<keyword evidence="1" id="KW-0812">Transmembrane</keyword>
<feature type="transmembrane region" description="Helical" evidence="1">
    <location>
        <begin position="31"/>
        <end position="47"/>
    </location>
</feature>
<protein>
    <recommendedName>
        <fullName evidence="4">Oligosaccharide repeat unit polymerase</fullName>
    </recommendedName>
</protein>
<proteinExistence type="predicted"/>
<feature type="transmembrane region" description="Helical" evidence="1">
    <location>
        <begin position="240"/>
        <end position="262"/>
    </location>
</feature>
<keyword evidence="1" id="KW-0472">Membrane</keyword>
<feature type="transmembrane region" description="Helical" evidence="1">
    <location>
        <begin position="343"/>
        <end position="371"/>
    </location>
</feature>
<gene>
    <name evidence="2" type="ORF">F506_16985</name>
</gene>
<feature type="transmembrane region" description="Helical" evidence="1">
    <location>
        <begin position="383"/>
        <end position="401"/>
    </location>
</feature>
<evidence type="ECO:0000313" key="2">
    <source>
        <dbReference type="EMBL" id="AKZ64135.1"/>
    </source>
</evidence>
<keyword evidence="1" id="KW-1133">Transmembrane helix</keyword>
<accession>A0ABN4HZC7</accession>
<feature type="transmembrane region" description="Helical" evidence="1">
    <location>
        <begin position="68"/>
        <end position="86"/>
    </location>
</feature>
<keyword evidence="3" id="KW-1185">Reference proteome</keyword>
<dbReference type="RefSeq" id="WP_053199363.1">
    <property type="nucleotide sequence ID" value="NZ_CP011409.1"/>
</dbReference>